<evidence type="ECO:0000313" key="1">
    <source>
        <dbReference type="EMBL" id="JAD46713.1"/>
    </source>
</evidence>
<dbReference type="AlphaFoldDB" id="A0A0A9A9W9"/>
<reference evidence="1" key="2">
    <citation type="journal article" date="2015" name="Data Brief">
        <title>Shoot transcriptome of the giant reed, Arundo donax.</title>
        <authorList>
            <person name="Barrero R.A."/>
            <person name="Guerrero F.D."/>
            <person name="Moolhuijzen P."/>
            <person name="Goolsby J.A."/>
            <person name="Tidwell J."/>
            <person name="Bellgard S.E."/>
            <person name="Bellgard M.I."/>
        </authorList>
    </citation>
    <scope>NUCLEOTIDE SEQUENCE</scope>
    <source>
        <tissue evidence="1">Shoot tissue taken approximately 20 cm above the soil surface</tissue>
    </source>
</reference>
<name>A0A0A9A9W9_ARUDO</name>
<dbReference type="PROSITE" id="PS51257">
    <property type="entry name" value="PROKAR_LIPOPROTEIN"/>
    <property type="match status" value="1"/>
</dbReference>
<sequence>MFRIFINIKSTVNNLLVKNILLRFTTSPLIVASCLPLMNL</sequence>
<organism evidence="1">
    <name type="scientific">Arundo donax</name>
    <name type="common">Giant reed</name>
    <name type="synonym">Donax arundinaceus</name>
    <dbReference type="NCBI Taxonomy" id="35708"/>
    <lineage>
        <taxon>Eukaryota</taxon>
        <taxon>Viridiplantae</taxon>
        <taxon>Streptophyta</taxon>
        <taxon>Embryophyta</taxon>
        <taxon>Tracheophyta</taxon>
        <taxon>Spermatophyta</taxon>
        <taxon>Magnoliopsida</taxon>
        <taxon>Liliopsida</taxon>
        <taxon>Poales</taxon>
        <taxon>Poaceae</taxon>
        <taxon>PACMAD clade</taxon>
        <taxon>Arundinoideae</taxon>
        <taxon>Arundineae</taxon>
        <taxon>Arundo</taxon>
    </lineage>
</organism>
<reference evidence="1" key="1">
    <citation type="submission" date="2014-09" db="EMBL/GenBank/DDBJ databases">
        <authorList>
            <person name="Magalhaes I.L.F."/>
            <person name="Oliveira U."/>
            <person name="Santos F.R."/>
            <person name="Vidigal T.H.D.A."/>
            <person name="Brescovit A.D."/>
            <person name="Santos A.J."/>
        </authorList>
    </citation>
    <scope>NUCLEOTIDE SEQUENCE</scope>
    <source>
        <tissue evidence="1">Shoot tissue taken approximately 20 cm above the soil surface</tissue>
    </source>
</reference>
<proteinExistence type="predicted"/>
<protein>
    <submittedName>
        <fullName evidence="1">Uncharacterized protein</fullName>
    </submittedName>
</protein>
<accession>A0A0A9A9W9</accession>
<dbReference type="EMBL" id="GBRH01251182">
    <property type="protein sequence ID" value="JAD46713.1"/>
    <property type="molecule type" value="Transcribed_RNA"/>
</dbReference>